<name>A0A2H5FQD3_9GAMM</name>
<evidence type="ECO:0000313" key="3">
    <source>
        <dbReference type="Proteomes" id="UP000234343"/>
    </source>
</evidence>
<accession>A0A2H5FQD3</accession>
<keyword evidence="1" id="KW-1133">Transmembrane helix</keyword>
<dbReference type="AlphaFoldDB" id="A0A2H5FQD3"/>
<organism evidence="2 3">
    <name type="scientific">Legionella sainthelensi</name>
    <dbReference type="NCBI Taxonomy" id="28087"/>
    <lineage>
        <taxon>Bacteria</taxon>
        <taxon>Pseudomonadati</taxon>
        <taxon>Pseudomonadota</taxon>
        <taxon>Gammaproteobacteria</taxon>
        <taxon>Legionellales</taxon>
        <taxon>Legionellaceae</taxon>
        <taxon>Legionella</taxon>
    </lineage>
</organism>
<feature type="transmembrane region" description="Helical" evidence="1">
    <location>
        <begin position="115"/>
        <end position="143"/>
    </location>
</feature>
<dbReference type="EMBL" id="CP025491">
    <property type="protein sequence ID" value="AUH73751.1"/>
    <property type="molecule type" value="Genomic_DNA"/>
</dbReference>
<dbReference type="KEGG" id="lsh:CAB17_18160"/>
<dbReference type="Proteomes" id="UP000234343">
    <property type="component" value="Chromosome"/>
</dbReference>
<gene>
    <name evidence="2" type="ORF">CAB17_18160</name>
</gene>
<sequence length="214" mass="23975">MELCFFKSVAIRLIHEHKQNKSLQIQLITLCEEKITTLPASEIKYYLFILLHSIKEKIHQIPKKFLETLLSFVDNFDKPHQNNSSNLDFFNELIEQYNTLQTIAQLNTCSIQFKIILLHVVGALASLLCGIAGGLIGGLVGMIRGAWNYEPFKGLGIGLVTGYWLGATTLSRYNDMNSVGSMIGFFIKNLSPFSEDFFNTSQSTESLSITATSP</sequence>
<feature type="transmembrane region" description="Helical" evidence="1">
    <location>
        <begin position="155"/>
        <end position="173"/>
    </location>
</feature>
<evidence type="ECO:0000313" key="2">
    <source>
        <dbReference type="EMBL" id="AUH73751.1"/>
    </source>
</evidence>
<reference evidence="2 3" key="1">
    <citation type="submission" date="2017-12" db="EMBL/GenBank/DDBJ databases">
        <title>Legionella sainthelensi LA01-117, whole genome sequence of a clinical isolate from New Zealand.</title>
        <authorList>
            <person name="Cree S.L."/>
            <person name="Slow S."/>
            <person name="Kennedy M.A."/>
            <person name="Murdoch D.R."/>
            <person name="Biggs P.J."/>
            <person name="Anderson T."/>
        </authorList>
    </citation>
    <scope>NUCLEOTIDE SEQUENCE [LARGE SCALE GENOMIC DNA]</scope>
    <source>
        <strain evidence="2 3">LA01-117</strain>
    </source>
</reference>
<dbReference type="RefSeq" id="WP_101901248.1">
    <property type="nucleotide sequence ID" value="NZ_CP025491.2"/>
</dbReference>
<protein>
    <recommendedName>
        <fullName evidence="4">Transmembrane protein</fullName>
    </recommendedName>
</protein>
<evidence type="ECO:0008006" key="4">
    <source>
        <dbReference type="Google" id="ProtNLM"/>
    </source>
</evidence>
<evidence type="ECO:0000256" key="1">
    <source>
        <dbReference type="SAM" id="Phobius"/>
    </source>
</evidence>
<keyword evidence="1" id="KW-0812">Transmembrane</keyword>
<keyword evidence="3" id="KW-1185">Reference proteome</keyword>
<proteinExistence type="predicted"/>
<keyword evidence="1" id="KW-0472">Membrane</keyword>